<keyword evidence="5" id="KW-1185">Reference proteome</keyword>
<accession>A0ABS3FMP4</accession>
<dbReference type="InterPro" id="IPR000160">
    <property type="entry name" value="GGDEF_dom"/>
</dbReference>
<evidence type="ECO:0000313" key="4">
    <source>
        <dbReference type="EMBL" id="MBO0347682.1"/>
    </source>
</evidence>
<dbReference type="InterPro" id="IPR043128">
    <property type="entry name" value="Rev_trsase/Diguanyl_cyclase"/>
</dbReference>
<dbReference type="SMART" id="SM00448">
    <property type="entry name" value="REC"/>
    <property type="match status" value="1"/>
</dbReference>
<proteinExistence type="predicted"/>
<protein>
    <submittedName>
        <fullName evidence="4">PleD family two-component system response regulator</fullName>
    </submittedName>
</protein>
<evidence type="ECO:0000259" key="3">
    <source>
        <dbReference type="PROSITE" id="PS50887"/>
    </source>
</evidence>
<dbReference type="Pfam" id="PF00990">
    <property type="entry name" value="GGDEF"/>
    <property type="match status" value="1"/>
</dbReference>
<organism evidence="4 5">
    <name type="scientific">Phormidium pseudopriestleyi FRX01</name>
    <dbReference type="NCBI Taxonomy" id="1759528"/>
    <lineage>
        <taxon>Bacteria</taxon>
        <taxon>Bacillati</taxon>
        <taxon>Cyanobacteriota</taxon>
        <taxon>Cyanophyceae</taxon>
        <taxon>Oscillatoriophycideae</taxon>
        <taxon>Oscillatoriales</taxon>
        <taxon>Oscillatoriaceae</taxon>
        <taxon>Phormidium</taxon>
    </lineage>
</organism>
<evidence type="ECO:0000313" key="5">
    <source>
        <dbReference type="Proteomes" id="UP000664844"/>
    </source>
</evidence>
<evidence type="ECO:0000259" key="2">
    <source>
        <dbReference type="PROSITE" id="PS50110"/>
    </source>
</evidence>
<dbReference type="Gene3D" id="3.40.50.2300">
    <property type="match status" value="1"/>
</dbReference>
<dbReference type="InterPro" id="IPR029787">
    <property type="entry name" value="Nucleotide_cyclase"/>
</dbReference>
<gene>
    <name evidence="4" type="ORF">J0895_00865</name>
</gene>
<dbReference type="NCBIfam" id="TIGR00254">
    <property type="entry name" value="GGDEF"/>
    <property type="match status" value="1"/>
</dbReference>
<dbReference type="SMART" id="SM00267">
    <property type="entry name" value="GGDEF"/>
    <property type="match status" value="1"/>
</dbReference>
<dbReference type="Pfam" id="PF00072">
    <property type="entry name" value="Response_reg"/>
    <property type="match status" value="1"/>
</dbReference>
<dbReference type="PANTHER" id="PTHR45138">
    <property type="entry name" value="REGULATORY COMPONENTS OF SENSORY TRANSDUCTION SYSTEM"/>
    <property type="match status" value="1"/>
</dbReference>
<feature type="domain" description="GGDEF" evidence="3">
    <location>
        <begin position="235"/>
        <end position="372"/>
    </location>
</feature>
<dbReference type="InterPro" id="IPR001789">
    <property type="entry name" value="Sig_transdc_resp-reg_receiver"/>
</dbReference>
<keyword evidence="1" id="KW-0597">Phosphoprotein</keyword>
<dbReference type="Proteomes" id="UP000664844">
    <property type="component" value="Unassembled WGS sequence"/>
</dbReference>
<feature type="modified residue" description="4-aspartylphosphate" evidence="1">
    <location>
        <position position="93"/>
    </location>
</feature>
<dbReference type="PANTHER" id="PTHR45138:SF9">
    <property type="entry name" value="DIGUANYLATE CYCLASE DGCM-RELATED"/>
    <property type="match status" value="1"/>
</dbReference>
<dbReference type="InterPro" id="IPR050469">
    <property type="entry name" value="Diguanylate_Cyclase"/>
</dbReference>
<name>A0ABS3FMP4_9CYAN</name>
<dbReference type="InterPro" id="IPR011006">
    <property type="entry name" value="CheY-like_superfamily"/>
</dbReference>
<feature type="domain" description="Response regulatory" evidence="2">
    <location>
        <begin position="44"/>
        <end position="169"/>
    </location>
</feature>
<dbReference type="Gene3D" id="3.30.70.270">
    <property type="match status" value="1"/>
</dbReference>
<sequence length="376" mass="41922">MPSLKSKTTGLKRGWTNTVNDIGMENPIAGVSKKSSTPDKEPPLILIVDDDRFMRDLLRQVMEKEGYRVAEAENGLQGLEAYIRLHPDMVLLDAIMPVMDGFTCCTRLQAMFKDDSSGENDFASHTPILMITSLEDSKSVDHAFEVGAVDFVTKPIHWAVLRQRVRRLLEQAQLYRQLQAANEELQRLAFLDGLTRVANRRGFDQALEHEWRRLIRESVPAKNAGTETHFVQNPSSLSLILCDVDFFKRYNDSCGHLAGDECLQEVAEALSRSVNRPGDLVARYGGEEFAVLLPNTDAARAVSVAQKIRAEIRNLQIPHPTSSVSKFITVSLGVTATIPCSSTVPSELISIADKALYQAKESGRDRLILKIFILNN</sequence>
<reference evidence="4 5" key="1">
    <citation type="submission" date="2021-03" db="EMBL/GenBank/DDBJ databases">
        <title>Metabolic Capacity of the Antarctic Cyanobacterium Phormidium pseudopriestleyi that Sustains Oxygenic Photosynthesis in the Presence of Hydrogen Sulfide.</title>
        <authorList>
            <person name="Lumian J.E."/>
            <person name="Jungblut A.D."/>
            <person name="Dillon M.L."/>
            <person name="Hawes I."/>
            <person name="Doran P.T."/>
            <person name="Mackey T.J."/>
            <person name="Dick G.J."/>
            <person name="Grettenberger C.L."/>
            <person name="Sumner D.Y."/>
        </authorList>
    </citation>
    <scope>NUCLEOTIDE SEQUENCE [LARGE SCALE GENOMIC DNA]</scope>
    <source>
        <strain evidence="4 5">FRX01</strain>
    </source>
</reference>
<dbReference type="PROSITE" id="PS50110">
    <property type="entry name" value="RESPONSE_REGULATORY"/>
    <property type="match status" value="1"/>
</dbReference>
<dbReference type="CDD" id="cd01949">
    <property type="entry name" value="GGDEF"/>
    <property type="match status" value="1"/>
</dbReference>
<dbReference type="SUPFAM" id="SSF52172">
    <property type="entry name" value="CheY-like"/>
    <property type="match status" value="1"/>
</dbReference>
<dbReference type="EMBL" id="JAFLQW010000026">
    <property type="protein sequence ID" value="MBO0347682.1"/>
    <property type="molecule type" value="Genomic_DNA"/>
</dbReference>
<evidence type="ECO:0000256" key="1">
    <source>
        <dbReference type="PROSITE-ProRule" id="PRU00169"/>
    </source>
</evidence>
<dbReference type="SUPFAM" id="SSF55073">
    <property type="entry name" value="Nucleotide cyclase"/>
    <property type="match status" value="1"/>
</dbReference>
<dbReference type="PROSITE" id="PS50887">
    <property type="entry name" value="GGDEF"/>
    <property type="match status" value="1"/>
</dbReference>
<comment type="caution">
    <text evidence="4">The sequence shown here is derived from an EMBL/GenBank/DDBJ whole genome shotgun (WGS) entry which is preliminary data.</text>
</comment>